<evidence type="ECO:0008006" key="3">
    <source>
        <dbReference type="Google" id="ProtNLM"/>
    </source>
</evidence>
<name>A0ABM8VAI8_9BACL</name>
<gene>
    <name evidence="1" type="ORF">PAECIP111802_00304</name>
</gene>
<sequence>MAYPTLYILTLADKVHEVWKSPIMVDAEGGDPEAQRKWGVGVAEASTKAFRQWIVNVACDNLVALFCGHVHFPHRDAFAAGRYQYVTGPGFTGGYRKIMIVP</sequence>
<protein>
    <recommendedName>
        <fullName evidence="3">Calcineurin-like phosphoesterase domain-containing protein</fullName>
    </recommendedName>
</protein>
<keyword evidence="2" id="KW-1185">Reference proteome</keyword>
<accession>A0ABM8VAI8</accession>
<evidence type="ECO:0000313" key="2">
    <source>
        <dbReference type="Proteomes" id="UP000730618"/>
    </source>
</evidence>
<comment type="caution">
    <text evidence="1">The sequence shown here is derived from an EMBL/GenBank/DDBJ whole genome shotgun (WGS) entry which is preliminary data.</text>
</comment>
<dbReference type="Proteomes" id="UP000730618">
    <property type="component" value="Unassembled WGS sequence"/>
</dbReference>
<organism evidence="1 2">
    <name type="scientific">Paenibacillus allorhizosphaerae</name>
    <dbReference type="NCBI Taxonomy" id="2849866"/>
    <lineage>
        <taxon>Bacteria</taxon>
        <taxon>Bacillati</taxon>
        <taxon>Bacillota</taxon>
        <taxon>Bacilli</taxon>
        <taxon>Bacillales</taxon>
        <taxon>Paenibacillaceae</taxon>
        <taxon>Paenibacillus</taxon>
    </lineage>
</organism>
<evidence type="ECO:0000313" key="1">
    <source>
        <dbReference type="EMBL" id="CAG7616579.1"/>
    </source>
</evidence>
<reference evidence="1 2" key="1">
    <citation type="submission" date="2021-06" db="EMBL/GenBank/DDBJ databases">
        <authorList>
            <person name="Criscuolo A."/>
        </authorList>
    </citation>
    <scope>NUCLEOTIDE SEQUENCE [LARGE SCALE GENOMIC DNA]</scope>
    <source>
        <strain evidence="2">CIP 111802</strain>
    </source>
</reference>
<proteinExistence type="predicted"/>
<dbReference type="EMBL" id="CAJVCE010000001">
    <property type="protein sequence ID" value="CAG7616579.1"/>
    <property type="molecule type" value="Genomic_DNA"/>
</dbReference>